<dbReference type="InterPro" id="IPR001841">
    <property type="entry name" value="Znf_RING"/>
</dbReference>
<evidence type="ECO:0000256" key="2">
    <source>
        <dbReference type="ARBA" id="ARBA00012483"/>
    </source>
</evidence>
<organism evidence="10 11">
    <name type="scientific">Mucuna pruriens</name>
    <name type="common">Velvet bean</name>
    <name type="synonym">Dolichos pruriens</name>
    <dbReference type="NCBI Taxonomy" id="157652"/>
    <lineage>
        <taxon>Eukaryota</taxon>
        <taxon>Viridiplantae</taxon>
        <taxon>Streptophyta</taxon>
        <taxon>Embryophyta</taxon>
        <taxon>Tracheophyta</taxon>
        <taxon>Spermatophyta</taxon>
        <taxon>Magnoliopsida</taxon>
        <taxon>eudicotyledons</taxon>
        <taxon>Gunneridae</taxon>
        <taxon>Pentapetalae</taxon>
        <taxon>rosids</taxon>
        <taxon>fabids</taxon>
        <taxon>Fabales</taxon>
        <taxon>Fabaceae</taxon>
        <taxon>Papilionoideae</taxon>
        <taxon>50 kb inversion clade</taxon>
        <taxon>NPAAA clade</taxon>
        <taxon>indigoferoid/millettioid clade</taxon>
        <taxon>Phaseoleae</taxon>
        <taxon>Mucuna</taxon>
    </lineage>
</organism>
<evidence type="ECO:0000256" key="7">
    <source>
        <dbReference type="ARBA" id="ARBA00022833"/>
    </source>
</evidence>
<dbReference type="GO" id="GO:0061630">
    <property type="term" value="F:ubiquitin protein ligase activity"/>
    <property type="evidence" value="ECO:0007669"/>
    <property type="project" value="UniProtKB-EC"/>
</dbReference>
<evidence type="ECO:0000313" key="11">
    <source>
        <dbReference type="Proteomes" id="UP000257109"/>
    </source>
</evidence>
<dbReference type="Proteomes" id="UP000257109">
    <property type="component" value="Unassembled WGS sequence"/>
</dbReference>
<proteinExistence type="predicted"/>
<protein>
    <recommendedName>
        <fullName evidence="2">RING-type E3 ubiquitin transferase</fullName>
        <ecNumber evidence="2">2.3.2.27</ecNumber>
    </recommendedName>
</protein>
<dbReference type="Pfam" id="PF13639">
    <property type="entry name" value="zf-RING_2"/>
    <property type="match status" value="1"/>
</dbReference>
<keyword evidence="3" id="KW-0808">Transferase</keyword>
<dbReference type="EMBL" id="QJKJ01004929">
    <property type="protein sequence ID" value="RDX92190.1"/>
    <property type="molecule type" value="Genomic_DNA"/>
</dbReference>
<dbReference type="AlphaFoldDB" id="A0A371GNX2"/>
<evidence type="ECO:0000256" key="1">
    <source>
        <dbReference type="ARBA" id="ARBA00000900"/>
    </source>
</evidence>
<keyword evidence="4" id="KW-0479">Metal-binding</keyword>
<dbReference type="PANTHER" id="PTHR15710">
    <property type="entry name" value="E3 UBIQUITIN-PROTEIN LIGASE PRAJA"/>
    <property type="match status" value="1"/>
</dbReference>
<comment type="catalytic activity">
    <reaction evidence="1">
        <text>S-ubiquitinyl-[E2 ubiquitin-conjugating enzyme]-L-cysteine + [acceptor protein]-L-lysine = [E2 ubiquitin-conjugating enzyme]-L-cysteine + N(6)-ubiquitinyl-[acceptor protein]-L-lysine.</text>
        <dbReference type="EC" id="2.3.2.27"/>
    </reaction>
</comment>
<evidence type="ECO:0000256" key="6">
    <source>
        <dbReference type="ARBA" id="ARBA00022786"/>
    </source>
</evidence>
<dbReference type="PROSITE" id="PS50089">
    <property type="entry name" value="ZF_RING_2"/>
    <property type="match status" value="1"/>
</dbReference>
<dbReference type="SUPFAM" id="SSF57850">
    <property type="entry name" value="RING/U-box"/>
    <property type="match status" value="1"/>
</dbReference>
<dbReference type="GO" id="GO:0016567">
    <property type="term" value="P:protein ubiquitination"/>
    <property type="evidence" value="ECO:0007669"/>
    <property type="project" value="TreeGrafter"/>
</dbReference>
<evidence type="ECO:0000256" key="8">
    <source>
        <dbReference type="PROSITE-ProRule" id="PRU00175"/>
    </source>
</evidence>
<evidence type="ECO:0000256" key="4">
    <source>
        <dbReference type="ARBA" id="ARBA00022723"/>
    </source>
</evidence>
<dbReference type="GO" id="GO:0005737">
    <property type="term" value="C:cytoplasm"/>
    <property type="evidence" value="ECO:0007669"/>
    <property type="project" value="TreeGrafter"/>
</dbReference>
<dbReference type="FunFam" id="3.30.40.10:FF:000022">
    <property type="entry name" value="E3 ubiquitin-protein ligase RING1-like"/>
    <property type="match status" value="1"/>
</dbReference>
<dbReference type="GO" id="GO:0008270">
    <property type="term" value="F:zinc ion binding"/>
    <property type="evidence" value="ECO:0007669"/>
    <property type="project" value="UniProtKB-KW"/>
</dbReference>
<dbReference type="OrthoDB" id="8062037at2759"/>
<reference evidence="10" key="1">
    <citation type="submission" date="2018-05" db="EMBL/GenBank/DDBJ databases">
        <title>Draft genome of Mucuna pruriens seed.</title>
        <authorList>
            <person name="Nnadi N.E."/>
            <person name="Vos R."/>
            <person name="Hasami M.H."/>
            <person name="Devisetty U.K."/>
            <person name="Aguiy J.C."/>
        </authorList>
    </citation>
    <scope>NUCLEOTIDE SEQUENCE [LARGE SCALE GENOMIC DNA]</scope>
    <source>
        <strain evidence="10">JCA_2017</strain>
    </source>
</reference>
<evidence type="ECO:0000256" key="5">
    <source>
        <dbReference type="ARBA" id="ARBA00022771"/>
    </source>
</evidence>
<comment type="caution">
    <text evidence="10">The sequence shown here is derived from an EMBL/GenBank/DDBJ whole genome shotgun (WGS) entry which is preliminary data.</text>
</comment>
<dbReference type="SMART" id="SM00184">
    <property type="entry name" value="RING"/>
    <property type="match status" value="1"/>
</dbReference>
<gene>
    <name evidence="10" type="primary">RHC1A</name>
    <name evidence="10" type="ORF">CR513_25703</name>
</gene>
<evidence type="ECO:0000256" key="3">
    <source>
        <dbReference type="ARBA" id="ARBA00022679"/>
    </source>
</evidence>
<feature type="domain" description="RING-type" evidence="9">
    <location>
        <begin position="146"/>
        <end position="187"/>
    </location>
</feature>
<dbReference type="EC" id="2.3.2.27" evidence="2"/>
<dbReference type="InterPro" id="IPR013083">
    <property type="entry name" value="Znf_RING/FYVE/PHD"/>
</dbReference>
<name>A0A371GNX2_MUCPR</name>
<keyword evidence="11" id="KW-1185">Reference proteome</keyword>
<feature type="non-terminal residue" evidence="10">
    <location>
        <position position="1"/>
    </location>
</feature>
<evidence type="ECO:0000313" key="10">
    <source>
        <dbReference type="EMBL" id="RDX92190.1"/>
    </source>
</evidence>
<accession>A0A371GNX2</accession>
<sequence length="244" mass="27324">MEATNWCYSCLQPIEFGGMNDSACPYCNDIFVPQPSDLQLIMEQRGSEARNWFTDAVDNLMRHTMCGAFIIRFGVIARPGSSLFPELAWGACISLFYGNGLRFGNRLQDFMEQDNANHQLGASQSSIDAIPTIEITYEHLNNYSKCPVCMERFEVGCEARKMPCDHIYHSDCIVQWLVRHNSCPVCRVELPPQGNVSFRGERNDDGGSDNNDVSREAFTFLHSINDFIVTGSSIVPLIGLASIC</sequence>
<keyword evidence="6" id="KW-0833">Ubl conjugation pathway</keyword>
<keyword evidence="5 8" id="KW-0863">Zinc-finger</keyword>
<dbReference type="Gene3D" id="3.30.40.10">
    <property type="entry name" value="Zinc/RING finger domain, C3HC4 (zinc finger)"/>
    <property type="match status" value="1"/>
</dbReference>
<keyword evidence="7" id="KW-0862">Zinc</keyword>
<evidence type="ECO:0000259" key="9">
    <source>
        <dbReference type="PROSITE" id="PS50089"/>
    </source>
</evidence>
<dbReference type="PANTHER" id="PTHR15710:SF34">
    <property type="entry name" value="E3 UBIQUITIN-PROTEIN LIGASE RHC1A-RELATED"/>
    <property type="match status" value="1"/>
</dbReference>